<dbReference type="Gene3D" id="3.30.1330.60">
    <property type="entry name" value="OmpA-like domain"/>
    <property type="match status" value="1"/>
</dbReference>
<evidence type="ECO:0000313" key="4">
    <source>
        <dbReference type="EMBL" id="MCW8086353.1"/>
    </source>
</evidence>
<feature type="chain" id="PRO_5045131844" description="OmpA-like domain-containing protein" evidence="2">
    <location>
        <begin position="19"/>
        <end position="181"/>
    </location>
</feature>
<accession>A0ABT3NW26</accession>
<dbReference type="InterPro" id="IPR036737">
    <property type="entry name" value="OmpA-like_sf"/>
</dbReference>
<feature type="domain" description="OmpA-like" evidence="3">
    <location>
        <begin position="85"/>
        <end position="163"/>
    </location>
</feature>
<dbReference type="EMBL" id="JAPFQI010000008">
    <property type="protein sequence ID" value="MCW8086353.1"/>
    <property type="molecule type" value="Genomic_DNA"/>
</dbReference>
<evidence type="ECO:0000256" key="2">
    <source>
        <dbReference type="SAM" id="SignalP"/>
    </source>
</evidence>
<feature type="region of interest" description="Disordered" evidence="1">
    <location>
        <begin position="12"/>
        <end position="74"/>
    </location>
</feature>
<feature type="compositionally biased region" description="Pro residues" evidence="1">
    <location>
        <begin position="32"/>
        <end position="45"/>
    </location>
</feature>
<evidence type="ECO:0000313" key="5">
    <source>
        <dbReference type="Proteomes" id="UP001526430"/>
    </source>
</evidence>
<dbReference type="Pfam" id="PF00691">
    <property type="entry name" value="OmpA"/>
    <property type="match status" value="1"/>
</dbReference>
<keyword evidence="2" id="KW-0732">Signal</keyword>
<reference evidence="4 5" key="1">
    <citation type="submission" date="2022-10" db="EMBL/GenBank/DDBJ databases">
        <title>Roseococcus glaciei nov., sp. nov., isolated from glacier.</title>
        <authorList>
            <person name="Liu Q."/>
            <person name="Xin Y.-H."/>
        </authorList>
    </citation>
    <scope>NUCLEOTIDE SEQUENCE [LARGE SCALE GENOMIC DNA]</scope>
    <source>
        <strain evidence="4 5">MDT2-1-1</strain>
    </source>
</reference>
<dbReference type="RefSeq" id="WP_301590370.1">
    <property type="nucleotide sequence ID" value="NZ_JAPFQI010000008.1"/>
</dbReference>
<feature type="compositionally biased region" description="Pro residues" evidence="1">
    <location>
        <begin position="53"/>
        <end position="69"/>
    </location>
</feature>
<proteinExistence type="predicted"/>
<keyword evidence="5" id="KW-1185">Reference proteome</keyword>
<dbReference type="InterPro" id="IPR006665">
    <property type="entry name" value="OmpA-like"/>
</dbReference>
<dbReference type="Proteomes" id="UP001526430">
    <property type="component" value="Unassembled WGS sequence"/>
</dbReference>
<sequence>MRRRALALLLLAPLPAGAQERPRPVRRRSPPRAAPIAPPPPPPIEPEPEPEPEPPPPPPRPLNDPPFPLAPGITEIEPAGWRIGFAPGAATLDPEQAEAVRRIAARLAERSTGRVTLPAEAADSGELSDTRRLSLARGRAVRMTLEEGGLEGRRVDIRALGSGEDRVLILPPGVTPASPDR</sequence>
<evidence type="ECO:0000256" key="1">
    <source>
        <dbReference type="SAM" id="MobiDB-lite"/>
    </source>
</evidence>
<gene>
    <name evidence="4" type="ORF">OF850_11990</name>
</gene>
<dbReference type="SUPFAM" id="SSF103088">
    <property type="entry name" value="OmpA-like"/>
    <property type="match status" value="1"/>
</dbReference>
<evidence type="ECO:0000259" key="3">
    <source>
        <dbReference type="Pfam" id="PF00691"/>
    </source>
</evidence>
<comment type="caution">
    <text evidence="4">The sequence shown here is derived from an EMBL/GenBank/DDBJ whole genome shotgun (WGS) entry which is preliminary data.</text>
</comment>
<protein>
    <recommendedName>
        <fullName evidence="3">OmpA-like domain-containing protein</fullName>
    </recommendedName>
</protein>
<name>A0ABT3NW26_9PROT</name>
<organism evidence="4 5">
    <name type="scientific">Sabulicella glaciei</name>
    <dbReference type="NCBI Taxonomy" id="2984948"/>
    <lineage>
        <taxon>Bacteria</taxon>
        <taxon>Pseudomonadati</taxon>
        <taxon>Pseudomonadota</taxon>
        <taxon>Alphaproteobacteria</taxon>
        <taxon>Acetobacterales</taxon>
        <taxon>Acetobacteraceae</taxon>
        <taxon>Sabulicella</taxon>
    </lineage>
</organism>
<feature type="signal peptide" evidence="2">
    <location>
        <begin position="1"/>
        <end position="18"/>
    </location>
</feature>